<protein>
    <submittedName>
        <fullName evidence="1">Uncharacterized protein</fullName>
    </submittedName>
</protein>
<accession>A0A563VXL0</accession>
<proteinExistence type="predicted"/>
<evidence type="ECO:0000313" key="1">
    <source>
        <dbReference type="EMBL" id="VEP16003.1"/>
    </source>
</evidence>
<dbReference type="AlphaFoldDB" id="A0A563VXL0"/>
<keyword evidence="2" id="KW-1185">Reference proteome</keyword>
<dbReference type="Proteomes" id="UP000320055">
    <property type="component" value="Unassembled WGS sequence"/>
</dbReference>
<dbReference type="EMBL" id="CAACVJ010000330">
    <property type="protein sequence ID" value="VEP16003.1"/>
    <property type="molecule type" value="Genomic_DNA"/>
</dbReference>
<gene>
    <name evidence="1" type="ORF">H1P_3960008</name>
</gene>
<organism evidence="1 2">
    <name type="scientific">Hyella patelloides LEGE 07179</name>
    <dbReference type="NCBI Taxonomy" id="945734"/>
    <lineage>
        <taxon>Bacteria</taxon>
        <taxon>Bacillati</taxon>
        <taxon>Cyanobacteriota</taxon>
        <taxon>Cyanophyceae</taxon>
        <taxon>Pleurocapsales</taxon>
        <taxon>Hyellaceae</taxon>
        <taxon>Hyella</taxon>
    </lineage>
</organism>
<reference evidence="1 2" key="1">
    <citation type="submission" date="2019-01" db="EMBL/GenBank/DDBJ databases">
        <authorList>
            <person name="Brito A."/>
        </authorList>
    </citation>
    <scope>NUCLEOTIDE SEQUENCE [LARGE SCALE GENOMIC DNA]</scope>
    <source>
        <strain evidence="1">1</strain>
    </source>
</reference>
<evidence type="ECO:0000313" key="2">
    <source>
        <dbReference type="Proteomes" id="UP000320055"/>
    </source>
</evidence>
<name>A0A563VXL0_9CYAN</name>
<sequence length="48" mass="5363">MAHAMRVRVSPSAYLQDSIAGLLITHMTLATTHSLYPKCTQQAYYAHN</sequence>